<keyword evidence="10" id="KW-1185">Reference proteome</keyword>
<dbReference type="Gene3D" id="1.20.1530.20">
    <property type="match status" value="1"/>
</dbReference>
<sequence length="310" mass="31426">MSEIVQLTLPIFGLVGLGWTAVRTGLAPRTALDALGAFAFRFALPALVFRLIAGRPLAGLLDPVFYGGYLLGGIVVFAVAFALSRILDRRAAAAAGARASAAAVGNLGFLGPPLMLAFFGEQGAGPLAMAILAEIMVLLSVGAVIMSTAGSGDRAGIGSLLLRGTLLNPVVAAILLGTALAATGATLPVPAERFLAQLGAAAGPTALFALGGALALQHIDRATVATAAAITTAKLIAYPALVWWILAHLLRMDPFWVQTGVLMAALPTAGNVYVVARQYAADADRVSAAVLLSTVVSIVTVPLVAAWALG</sequence>
<dbReference type="GO" id="GO:0005886">
    <property type="term" value="C:plasma membrane"/>
    <property type="evidence" value="ECO:0007669"/>
    <property type="project" value="UniProtKB-SubCell"/>
</dbReference>
<reference evidence="9 10" key="1">
    <citation type="submission" date="2019-06" db="EMBL/GenBank/DDBJ databases">
        <title>Sequencing the genomes of 1000 actinobacteria strains.</title>
        <authorList>
            <person name="Klenk H.-P."/>
        </authorList>
    </citation>
    <scope>NUCLEOTIDE SEQUENCE [LARGE SCALE GENOMIC DNA]</scope>
    <source>
        <strain evidence="9 10">DSM 45511</strain>
    </source>
</reference>
<feature type="transmembrane region" description="Helical" evidence="8">
    <location>
        <begin position="194"/>
        <end position="216"/>
    </location>
</feature>
<feature type="transmembrane region" description="Helical" evidence="8">
    <location>
        <begin position="65"/>
        <end position="87"/>
    </location>
</feature>
<keyword evidence="5 8" id="KW-0812">Transmembrane</keyword>
<evidence type="ECO:0000256" key="6">
    <source>
        <dbReference type="ARBA" id="ARBA00022989"/>
    </source>
</evidence>
<evidence type="ECO:0000256" key="7">
    <source>
        <dbReference type="ARBA" id="ARBA00023136"/>
    </source>
</evidence>
<dbReference type="GO" id="GO:0055085">
    <property type="term" value="P:transmembrane transport"/>
    <property type="evidence" value="ECO:0007669"/>
    <property type="project" value="InterPro"/>
</dbReference>
<keyword evidence="7 8" id="KW-0472">Membrane</keyword>
<dbReference type="InterPro" id="IPR038770">
    <property type="entry name" value="Na+/solute_symporter_sf"/>
</dbReference>
<keyword evidence="3" id="KW-0813">Transport</keyword>
<feature type="transmembrane region" description="Helical" evidence="8">
    <location>
        <begin position="160"/>
        <end position="182"/>
    </location>
</feature>
<evidence type="ECO:0000256" key="1">
    <source>
        <dbReference type="ARBA" id="ARBA00004651"/>
    </source>
</evidence>
<dbReference type="Proteomes" id="UP000319818">
    <property type="component" value="Unassembled WGS sequence"/>
</dbReference>
<comment type="subcellular location">
    <subcellularLocation>
        <location evidence="1">Cell membrane</location>
        <topology evidence="1">Multi-pass membrane protein</topology>
    </subcellularLocation>
</comment>
<feature type="transmembrane region" description="Helical" evidence="8">
    <location>
        <begin position="34"/>
        <end position="53"/>
    </location>
</feature>
<comment type="caution">
    <text evidence="9">The sequence shown here is derived from an EMBL/GenBank/DDBJ whole genome shotgun (WGS) entry which is preliminary data.</text>
</comment>
<dbReference type="InterPro" id="IPR004776">
    <property type="entry name" value="Mem_transp_PIN-like"/>
</dbReference>
<feature type="transmembrane region" description="Helical" evidence="8">
    <location>
        <begin position="228"/>
        <end position="249"/>
    </location>
</feature>
<feature type="transmembrane region" description="Helical" evidence="8">
    <location>
        <begin position="6"/>
        <end position="22"/>
    </location>
</feature>
<evidence type="ECO:0000256" key="3">
    <source>
        <dbReference type="ARBA" id="ARBA00022448"/>
    </source>
</evidence>
<keyword evidence="4" id="KW-1003">Cell membrane</keyword>
<gene>
    <name evidence="9" type="ORF">FB388_0907</name>
</gene>
<proteinExistence type="inferred from homology"/>
<dbReference type="PANTHER" id="PTHR36838">
    <property type="entry name" value="AUXIN EFFLUX CARRIER FAMILY PROTEIN"/>
    <property type="match status" value="1"/>
</dbReference>
<evidence type="ECO:0008006" key="11">
    <source>
        <dbReference type="Google" id="ProtNLM"/>
    </source>
</evidence>
<evidence type="ECO:0000256" key="2">
    <source>
        <dbReference type="ARBA" id="ARBA00010145"/>
    </source>
</evidence>
<feature type="transmembrane region" description="Helical" evidence="8">
    <location>
        <begin position="288"/>
        <end position="309"/>
    </location>
</feature>
<comment type="similarity">
    <text evidence="2">Belongs to the auxin efflux carrier (TC 2.A.69) family.</text>
</comment>
<evidence type="ECO:0000256" key="5">
    <source>
        <dbReference type="ARBA" id="ARBA00022692"/>
    </source>
</evidence>
<dbReference type="RefSeq" id="WP_142097282.1">
    <property type="nucleotide sequence ID" value="NZ_VFPH01000001.1"/>
</dbReference>
<protein>
    <recommendedName>
        <fullName evidence="11">AEC family transporter</fullName>
    </recommendedName>
</protein>
<feature type="transmembrane region" description="Helical" evidence="8">
    <location>
        <begin position="255"/>
        <end position="276"/>
    </location>
</feature>
<accession>A0A543GBT3</accession>
<evidence type="ECO:0000313" key="10">
    <source>
        <dbReference type="Proteomes" id="UP000319818"/>
    </source>
</evidence>
<evidence type="ECO:0000256" key="4">
    <source>
        <dbReference type="ARBA" id="ARBA00022475"/>
    </source>
</evidence>
<dbReference type="EMBL" id="VFPH01000001">
    <property type="protein sequence ID" value="TQM43560.1"/>
    <property type="molecule type" value="Genomic_DNA"/>
</dbReference>
<dbReference type="PANTHER" id="PTHR36838:SF3">
    <property type="entry name" value="TRANSPORTER AUXIN EFFLUX CARRIER EC FAMILY"/>
    <property type="match status" value="1"/>
</dbReference>
<keyword evidence="6 8" id="KW-1133">Transmembrane helix</keyword>
<feature type="transmembrane region" description="Helical" evidence="8">
    <location>
        <begin position="126"/>
        <end position="148"/>
    </location>
</feature>
<dbReference type="OrthoDB" id="3725949at2"/>
<evidence type="ECO:0000256" key="8">
    <source>
        <dbReference type="SAM" id="Phobius"/>
    </source>
</evidence>
<dbReference type="AlphaFoldDB" id="A0A543GBT3"/>
<evidence type="ECO:0000313" key="9">
    <source>
        <dbReference type="EMBL" id="TQM43560.1"/>
    </source>
</evidence>
<feature type="transmembrane region" description="Helical" evidence="8">
    <location>
        <begin position="99"/>
        <end position="120"/>
    </location>
</feature>
<dbReference type="Pfam" id="PF03547">
    <property type="entry name" value="Mem_trans"/>
    <property type="match status" value="1"/>
</dbReference>
<organism evidence="9 10">
    <name type="scientific">Pseudonocardia cypriaca</name>
    <dbReference type="NCBI Taxonomy" id="882449"/>
    <lineage>
        <taxon>Bacteria</taxon>
        <taxon>Bacillati</taxon>
        <taxon>Actinomycetota</taxon>
        <taxon>Actinomycetes</taxon>
        <taxon>Pseudonocardiales</taxon>
        <taxon>Pseudonocardiaceae</taxon>
        <taxon>Pseudonocardia</taxon>
    </lineage>
</organism>
<name>A0A543GBT3_9PSEU</name>